<evidence type="ECO:0000256" key="7">
    <source>
        <dbReference type="ARBA" id="ARBA00022723"/>
    </source>
</evidence>
<dbReference type="Pfam" id="PF07859">
    <property type="entry name" value="Abhydrolase_3"/>
    <property type="match status" value="1"/>
</dbReference>
<evidence type="ECO:0000256" key="8">
    <source>
        <dbReference type="ARBA" id="ARBA00022989"/>
    </source>
</evidence>
<evidence type="ECO:0000259" key="14">
    <source>
        <dbReference type="Pfam" id="PF07859"/>
    </source>
</evidence>
<evidence type="ECO:0000256" key="4">
    <source>
        <dbReference type="ARBA" id="ARBA00010617"/>
    </source>
</evidence>
<organism evidence="15 16">
    <name type="scientific">Collybiopsis confluens</name>
    <dbReference type="NCBI Taxonomy" id="2823264"/>
    <lineage>
        <taxon>Eukaryota</taxon>
        <taxon>Fungi</taxon>
        <taxon>Dikarya</taxon>
        <taxon>Basidiomycota</taxon>
        <taxon>Agaricomycotina</taxon>
        <taxon>Agaricomycetes</taxon>
        <taxon>Agaricomycetidae</taxon>
        <taxon>Agaricales</taxon>
        <taxon>Marasmiineae</taxon>
        <taxon>Omphalotaceae</taxon>
        <taxon>Collybiopsis</taxon>
    </lineage>
</organism>
<evidence type="ECO:0000256" key="12">
    <source>
        <dbReference type="ARBA" id="ARBA00023136"/>
    </source>
</evidence>
<dbReference type="PANTHER" id="PTHR24305:SF166">
    <property type="entry name" value="CYTOCHROME P450 12A4, MITOCHONDRIAL-RELATED"/>
    <property type="match status" value="1"/>
</dbReference>
<dbReference type="GO" id="GO:0005506">
    <property type="term" value="F:iron ion binding"/>
    <property type="evidence" value="ECO:0007669"/>
    <property type="project" value="InterPro"/>
</dbReference>
<keyword evidence="7 13" id="KW-0479">Metal-binding</keyword>
<comment type="pathway">
    <text evidence="3">Secondary metabolite biosynthesis; terpenoid biosynthesis.</text>
</comment>
<comment type="subcellular location">
    <subcellularLocation>
        <location evidence="2">Membrane</location>
    </subcellularLocation>
</comment>
<evidence type="ECO:0000256" key="10">
    <source>
        <dbReference type="ARBA" id="ARBA00023004"/>
    </source>
</evidence>
<proteinExistence type="inferred from homology"/>
<dbReference type="Pfam" id="PF00067">
    <property type="entry name" value="p450"/>
    <property type="match status" value="1"/>
</dbReference>
<dbReference type="InterPro" id="IPR013094">
    <property type="entry name" value="AB_hydrolase_3"/>
</dbReference>
<evidence type="ECO:0000256" key="6">
    <source>
        <dbReference type="ARBA" id="ARBA00022692"/>
    </source>
</evidence>
<dbReference type="GO" id="GO:0016787">
    <property type="term" value="F:hydrolase activity"/>
    <property type="evidence" value="ECO:0007669"/>
    <property type="project" value="InterPro"/>
</dbReference>
<dbReference type="Proteomes" id="UP000518752">
    <property type="component" value="Unassembled WGS sequence"/>
</dbReference>
<dbReference type="GO" id="GO:0016705">
    <property type="term" value="F:oxidoreductase activity, acting on paired donors, with incorporation or reduction of molecular oxygen"/>
    <property type="evidence" value="ECO:0007669"/>
    <property type="project" value="InterPro"/>
</dbReference>
<evidence type="ECO:0000313" key="16">
    <source>
        <dbReference type="Proteomes" id="UP000518752"/>
    </source>
</evidence>
<keyword evidence="16" id="KW-1185">Reference proteome</keyword>
<name>A0A8H5MF14_9AGAR</name>
<evidence type="ECO:0000256" key="13">
    <source>
        <dbReference type="RuleBase" id="RU000461"/>
    </source>
</evidence>
<dbReference type="GO" id="GO:0016020">
    <property type="term" value="C:membrane"/>
    <property type="evidence" value="ECO:0007669"/>
    <property type="project" value="UniProtKB-SubCell"/>
</dbReference>
<comment type="similarity">
    <text evidence="4 13">Belongs to the cytochrome P450 family.</text>
</comment>
<dbReference type="PROSITE" id="PS00086">
    <property type="entry name" value="CYTOCHROME_P450"/>
    <property type="match status" value="1"/>
</dbReference>
<evidence type="ECO:0000256" key="5">
    <source>
        <dbReference type="ARBA" id="ARBA00022617"/>
    </source>
</evidence>
<evidence type="ECO:0000256" key="1">
    <source>
        <dbReference type="ARBA" id="ARBA00001971"/>
    </source>
</evidence>
<sequence>MSFFNAVIKKTLRCYPIVLSVIRQAKSDDIIPLDYPVTGTSGEPISRISISRAHRIIFDFTYVAKWRPERFLESSEAPSIALGVYGNLLTFNAGIRACVGWHFALMEPQALTFGLVDKFSISPPALGLDEIQAVSFGLILSMKVSLALGSKIDSCEGIRLGKIAEFTLDQFQYPPDCIDAVNFLSSNEFKKATGGHADPSKIILNGSSVGGWISLIVGNSIGFKEAGITPIGNQEAIKGIVSIYPMTNLGDEFFKKPNKPLGIIGKVINLPEDKIIAEKEVQPFVDPDHTGSRTASAPFFETPRTLLYFYGVQEGIVEELLLGGTGLSGTVFSVPKHLRNLSPAEGVPPIYLIHGGADGSVPVSSS</sequence>
<evidence type="ECO:0000256" key="11">
    <source>
        <dbReference type="ARBA" id="ARBA00023033"/>
    </source>
</evidence>
<dbReference type="GO" id="GO:0004497">
    <property type="term" value="F:monooxygenase activity"/>
    <property type="evidence" value="ECO:0007669"/>
    <property type="project" value="UniProtKB-KW"/>
</dbReference>
<dbReference type="Gene3D" id="1.10.630.10">
    <property type="entry name" value="Cytochrome P450"/>
    <property type="match status" value="1"/>
</dbReference>
<dbReference type="InterPro" id="IPR036396">
    <property type="entry name" value="Cyt_P450_sf"/>
</dbReference>
<keyword evidence="11 13" id="KW-0503">Monooxygenase</keyword>
<keyword evidence="10 13" id="KW-0408">Iron</keyword>
<dbReference type="AlphaFoldDB" id="A0A8H5MF14"/>
<protein>
    <recommendedName>
        <fullName evidence="14">Alpha/beta hydrolase fold-3 domain-containing protein</fullName>
    </recommendedName>
</protein>
<keyword evidence="9 13" id="KW-0560">Oxidoreductase</keyword>
<comment type="cofactor">
    <cofactor evidence="1">
        <name>heme</name>
        <dbReference type="ChEBI" id="CHEBI:30413"/>
    </cofactor>
</comment>
<dbReference type="OrthoDB" id="408631at2759"/>
<dbReference type="InterPro" id="IPR001128">
    <property type="entry name" value="Cyt_P450"/>
</dbReference>
<dbReference type="InterPro" id="IPR029058">
    <property type="entry name" value="AB_hydrolase_fold"/>
</dbReference>
<dbReference type="GO" id="GO:0020037">
    <property type="term" value="F:heme binding"/>
    <property type="evidence" value="ECO:0007669"/>
    <property type="project" value="InterPro"/>
</dbReference>
<feature type="domain" description="Alpha/beta hydrolase fold-3" evidence="14">
    <location>
        <begin position="176"/>
        <end position="251"/>
    </location>
</feature>
<comment type="caution">
    <text evidence="15">The sequence shown here is derived from an EMBL/GenBank/DDBJ whole genome shotgun (WGS) entry which is preliminary data.</text>
</comment>
<dbReference type="InterPro" id="IPR050121">
    <property type="entry name" value="Cytochrome_P450_monoxygenase"/>
</dbReference>
<dbReference type="PANTHER" id="PTHR24305">
    <property type="entry name" value="CYTOCHROME P450"/>
    <property type="match status" value="1"/>
</dbReference>
<dbReference type="EMBL" id="JAACJN010000009">
    <property type="protein sequence ID" value="KAF5391613.1"/>
    <property type="molecule type" value="Genomic_DNA"/>
</dbReference>
<dbReference type="SUPFAM" id="SSF48264">
    <property type="entry name" value="Cytochrome P450"/>
    <property type="match status" value="1"/>
</dbReference>
<gene>
    <name evidence="15" type="ORF">D9757_002425</name>
</gene>
<accession>A0A8H5MF14</accession>
<keyword evidence="6" id="KW-0812">Transmembrane</keyword>
<evidence type="ECO:0000256" key="2">
    <source>
        <dbReference type="ARBA" id="ARBA00004370"/>
    </source>
</evidence>
<dbReference type="Gene3D" id="3.40.50.1820">
    <property type="entry name" value="alpha/beta hydrolase"/>
    <property type="match status" value="1"/>
</dbReference>
<evidence type="ECO:0000313" key="15">
    <source>
        <dbReference type="EMBL" id="KAF5391613.1"/>
    </source>
</evidence>
<keyword evidence="8" id="KW-1133">Transmembrane helix</keyword>
<dbReference type="SUPFAM" id="SSF53474">
    <property type="entry name" value="alpha/beta-Hydrolases"/>
    <property type="match status" value="1"/>
</dbReference>
<reference evidence="15 16" key="1">
    <citation type="journal article" date="2020" name="ISME J.">
        <title>Uncovering the hidden diversity of litter-decomposition mechanisms in mushroom-forming fungi.</title>
        <authorList>
            <person name="Floudas D."/>
            <person name="Bentzer J."/>
            <person name="Ahren D."/>
            <person name="Johansson T."/>
            <person name="Persson P."/>
            <person name="Tunlid A."/>
        </authorList>
    </citation>
    <scope>NUCLEOTIDE SEQUENCE [LARGE SCALE GENOMIC DNA]</scope>
    <source>
        <strain evidence="15 16">CBS 406.79</strain>
    </source>
</reference>
<keyword evidence="5 13" id="KW-0349">Heme</keyword>
<evidence type="ECO:0000256" key="9">
    <source>
        <dbReference type="ARBA" id="ARBA00023002"/>
    </source>
</evidence>
<dbReference type="InterPro" id="IPR017972">
    <property type="entry name" value="Cyt_P450_CS"/>
</dbReference>
<keyword evidence="12" id="KW-0472">Membrane</keyword>
<evidence type="ECO:0000256" key="3">
    <source>
        <dbReference type="ARBA" id="ARBA00004721"/>
    </source>
</evidence>